<keyword evidence="3" id="KW-1185">Reference proteome</keyword>
<reference evidence="2 3" key="1">
    <citation type="submission" date="2018-07" db="EMBL/GenBank/DDBJ databases">
        <title>Genomic Encyclopedia of Type Strains, Phase IV (KMG-IV): sequencing the most valuable type-strain genomes for metagenomic binning, comparative biology and taxonomic classification.</title>
        <authorList>
            <person name="Goeker M."/>
        </authorList>
    </citation>
    <scope>NUCLEOTIDE SEQUENCE [LARGE SCALE GENOMIC DNA]</scope>
    <source>
        <strain evidence="2 3">DSM 44290</strain>
    </source>
</reference>
<protein>
    <submittedName>
        <fullName evidence="2">Uncharacterized protein</fullName>
    </submittedName>
</protein>
<proteinExistence type="predicted"/>
<dbReference type="EMBL" id="QQBC01000005">
    <property type="protein sequence ID" value="RDI65762.1"/>
    <property type="molecule type" value="Genomic_DNA"/>
</dbReference>
<feature type="region of interest" description="Disordered" evidence="1">
    <location>
        <begin position="37"/>
        <end position="63"/>
    </location>
</feature>
<evidence type="ECO:0000313" key="2">
    <source>
        <dbReference type="EMBL" id="RDI65762.1"/>
    </source>
</evidence>
<comment type="caution">
    <text evidence="2">The sequence shown here is derived from an EMBL/GenBank/DDBJ whole genome shotgun (WGS) entry which is preliminary data.</text>
</comment>
<gene>
    <name evidence="2" type="ORF">DFR76_10577</name>
</gene>
<organism evidence="2 3">
    <name type="scientific">Nocardia pseudobrasiliensis</name>
    <dbReference type="NCBI Taxonomy" id="45979"/>
    <lineage>
        <taxon>Bacteria</taxon>
        <taxon>Bacillati</taxon>
        <taxon>Actinomycetota</taxon>
        <taxon>Actinomycetes</taxon>
        <taxon>Mycobacteriales</taxon>
        <taxon>Nocardiaceae</taxon>
        <taxon>Nocardia</taxon>
    </lineage>
</organism>
<name>A0A370I4X1_9NOCA</name>
<dbReference type="AlphaFoldDB" id="A0A370I4X1"/>
<dbReference type="Proteomes" id="UP000254869">
    <property type="component" value="Unassembled WGS sequence"/>
</dbReference>
<sequence length="63" mass="6525">MSATIMISPDNVEVTAHSAAEINNLACSGYVRKSGTSAVAQPVEADTESGDRKPKPVLRPAGK</sequence>
<accession>A0A370I4X1</accession>
<evidence type="ECO:0000313" key="3">
    <source>
        <dbReference type="Proteomes" id="UP000254869"/>
    </source>
</evidence>
<dbReference type="STRING" id="1210086.GCA_001613105_04126"/>
<evidence type="ECO:0000256" key="1">
    <source>
        <dbReference type="SAM" id="MobiDB-lite"/>
    </source>
</evidence>
<dbReference type="RefSeq" id="WP_067999994.1">
    <property type="nucleotide sequence ID" value="NZ_QQBC01000005.1"/>
</dbReference>